<dbReference type="AlphaFoldDB" id="I1C109"/>
<gene>
    <name evidence="1" type="ORF">RO3G_06844</name>
</gene>
<dbReference type="eggNOG" id="ENOG502RAI9">
    <property type="taxonomic scope" value="Eukaryota"/>
</dbReference>
<proteinExistence type="predicted"/>
<dbReference type="OrthoDB" id="2289862at2759"/>
<evidence type="ECO:0000313" key="2">
    <source>
        <dbReference type="Proteomes" id="UP000009138"/>
    </source>
</evidence>
<name>I1C109_RHIO9</name>
<protein>
    <submittedName>
        <fullName evidence="1">Uncharacterized protein</fullName>
    </submittedName>
</protein>
<dbReference type="EMBL" id="CH476736">
    <property type="protein sequence ID" value="EIE82139.1"/>
    <property type="molecule type" value="Genomic_DNA"/>
</dbReference>
<dbReference type="GeneID" id="93613815"/>
<reference evidence="1 2" key="1">
    <citation type="journal article" date="2009" name="PLoS Genet.">
        <title>Genomic analysis of the basal lineage fungus Rhizopus oryzae reveals a whole-genome duplication.</title>
        <authorList>
            <person name="Ma L.-J."/>
            <person name="Ibrahim A.S."/>
            <person name="Skory C."/>
            <person name="Grabherr M.G."/>
            <person name="Burger G."/>
            <person name="Butler M."/>
            <person name="Elias M."/>
            <person name="Idnurm A."/>
            <person name="Lang B.F."/>
            <person name="Sone T."/>
            <person name="Abe A."/>
            <person name="Calvo S.E."/>
            <person name="Corrochano L.M."/>
            <person name="Engels R."/>
            <person name="Fu J."/>
            <person name="Hansberg W."/>
            <person name="Kim J.-M."/>
            <person name="Kodira C.D."/>
            <person name="Koehrsen M.J."/>
            <person name="Liu B."/>
            <person name="Miranda-Saavedra D."/>
            <person name="O'Leary S."/>
            <person name="Ortiz-Castellanos L."/>
            <person name="Poulter R."/>
            <person name="Rodriguez-Romero J."/>
            <person name="Ruiz-Herrera J."/>
            <person name="Shen Y.-Q."/>
            <person name="Zeng Q."/>
            <person name="Galagan J."/>
            <person name="Birren B.W."/>
            <person name="Cuomo C.A."/>
            <person name="Wickes B.L."/>
        </authorList>
    </citation>
    <scope>NUCLEOTIDE SEQUENCE [LARGE SCALE GENOMIC DNA]</scope>
    <source>
        <strain evidence="2">RA 99-880 / ATCC MYA-4621 / FGSC 9543 / NRRL 43880</strain>
    </source>
</reference>
<dbReference type="InParanoid" id="I1C109"/>
<evidence type="ECO:0000313" key="1">
    <source>
        <dbReference type="EMBL" id="EIE82139.1"/>
    </source>
</evidence>
<dbReference type="RefSeq" id="XP_067517535.1">
    <property type="nucleotide sequence ID" value="XM_067661434.1"/>
</dbReference>
<accession>I1C109</accession>
<keyword evidence="2" id="KW-1185">Reference proteome</keyword>
<dbReference type="Proteomes" id="UP000009138">
    <property type="component" value="Unassembled WGS sequence"/>
</dbReference>
<sequence>MSSPLKRARSINSIEEAFKRYKPFAPEPTEKEDDVIYPVIKTISLSTKQTPSKYEKMNQLLRQVHVERFGDPEKRENGWEEKDVEMEESEDYYKSHNSILRQVFLQRHTAFE</sequence>
<dbReference type="VEuPathDB" id="FungiDB:RO3G_06844"/>
<organism evidence="1 2">
    <name type="scientific">Rhizopus delemar (strain RA 99-880 / ATCC MYA-4621 / FGSC 9543 / NRRL 43880)</name>
    <name type="common">Mucormycosis agent</name>
    <name type="synonym">Rhizopus arrhizus var. delemar</name>
    <dbReference type="NCBI Taxonomy" id="246409"/>
    <lineage>
        <taxon>Eukaryota</taxon>
        <taxon>Fungi</taxon>
        <taxon>Fungi incertae sedis</taxon>
        <taxon>Mucoromycota</taxon>
        <taxon>Mucoromycotina</taxon>
        <taxon>Mucoromycetes</taxon>
        <taxon>Mucorales</taxon>
        <taxon>Mucorineae</taxon>
        <taxon>Rhizopodaceae</taxon>
        <taxon>Rhizopus</taxon>
    </lineage>
</organism>